<gene>
    <name evidence="2" type="ORF">ABU614_00865</name>
</gene>
<organism evidence="2">
    <name type="scientific">Lysobacter firmicutimachus</name>
    <dbReference type="NCBI Taxonomy" id="1792846"/>
    <lineage>
        <taxon>Bacteria</taxon>
        <taxon>Pseudomonadati</taxon>
        <taxon>Pseudomonadota</taxon>
        <taxon>Gammaproteobacteria</taxon>
        <taxon>Lysobacterales</taxon>
        <taxon>Lysobacteraceae</taxon>
        <taxon>Lysobacter</taxon>
    </lineage>
</organism>
<dbReference type="AlphaFoldDB" id="A0AAU8MQG6"/>
<accession>A0AAU8MQG6</accession>
<proteinExistence type="predicted"/>
<feature type="transmembrane region" description="Helical" evidence="1">
    <location>
        <begin position="21"/>
        <end position="45"/>
    </location>
</feature>
<dbReference type="EMBL" id="CP159925">
    <property type="protein sequence ID" value="XCO75381.1"/>
    <property type="molecule type" value="Genomic_DNA"/>
</dbReference>
<sequence length="101" mass="11381">MDNSLKLHELRERRLDRTRCSLRPLFWGQLAQILFGISFILLATLLRMRRPEHASSIVAGVLVGIESALVLGALHGVDYPHRRWTSRESCCAHARCTSTAA</sequence>
<keyword evidence="1" id="KW-1133">Transmembrane helix</keyword>
<protein>
    <submittedName>
        <fullName evidence="2">Uncharacterized protein</fullName>
    </submittedName>
</protein>
<dbReference type="RefSeq" id="WP_363798349.1">
    <property type="nucleotide sequence ID" value="NZ_CP159925.1"/>
</dbReference>
<reference evidence="2" key="1">
    <citation type="submission" date="2024-06" db="EMBL/GenBank/DDBJ databases">
        <authorList>
            <person name="Li S."/>
        </authorList>
    </citation>
    <scope>NUCLEOTIDE SEQUENCE</scope>
    <source>
        <strain evidence="2">SR10</strain>
    </source>
</reference>
<evidence type="ECO:0000313" key="2">
    <source>
        <dbReference type="EMBL" id="XCO75381.1"/>
    </source>
</evidence>
<name>A0AAU8MQG6_9GAMM</name>
<evidence type="ECO:0000256" key="1">
    <source>
        <dbReference type="SAM" id="Phobius"/>
    </source>
</evidence>
<keyword evidence="1" id="KW-0472">Membrane</keyword>
<feature type="transmembrane region" description="Helical" evidence="1">
    <location>
        <begin position="57"/>
        <end position="77"/>
    </location>
</feature>
<keyword evidence="1" id="KW-0812">Transmembrane</keyword>